<accession>A0A5J5GJX5</accession>
<comment type="caution">
    <text evidence="4">The sequence shown here is derived from an EMBL/GenBank/DDBJ whole genome shotgun (WGS) entry which is preliminary data.</text>
</comment>
<dbReference type="AlphaFoldDB" id="A0A5J5GJX5"/>
<dbReference type="GO" id="GO:0016747">
    <property type="term" value="F:acyltransferase activity, transferring groups other than amino-acyl groups"/>
    <property type="evidence" value="ECO:0007669"/>
    <property type="project" value="InterPro"/>
</dbReference>
<dbReference type="InterPro" id="IPR050832">
    <property type="entry name" value="Bact_Acetyltransf"/>
</dbReference>
<evidence type="ECO:0000256" key="2">
    <source>
        <dbReference type="ARBA" id="ARBA00023315"/>
    </source>
</evidence>
<organism evidence="4 5">
    <name type="scientific">Histidinibacterium aquaticum</name>
    <dbReference type="NCBI Taxonomy" id="2613962"/>
    <lineage>
        <taxon>Bacteria</taxon>
        <taxon>Pseudomonadati</taxon>
        <taxon>Pseudomonadota</taxon>
        <taxon>Alphaproteobacteria</taxon>
        <taxon>Rhodobacterales</taxon>
        <taxon>Paracoccaceae</taxon>
        <taxon>Histidinibacterium</taxon>
    </lineage>
</organism>
<proteinExistence type="predicted"/>
<keyword evidence="1 4" id="KW-0808">Transferase</keyword>
<evidence type="ECO:0000259" key="3">
    <source>
        <dbReference type="PROSITE" id="PS51186"/>
    </source>
</evidence>
<dbReference type="CDD" id="cd04301">
    <property type="entry name" value="NAT_SF"/>
    <property type="match status" value="1"/>
</dbReference>
<evidence type="ECO:0000313" key="4">
    <source>
        <dbReference type="EMBL" id="KAA9008380.1"/>
    </source>
</evidence>
<evidence type="ECO:0000256" key="1">
    <source>
        <dbReference type="ARBA" id="ARBA00022679"/>
    </source>
</evidence>
<dbReference type="InterPro" id="IPR000182">
    <property type="entry name" value="GNAT_dom"/>
</dbReference>
<dbReference type="Pfam" id="PF13508">
    <property type="entry name" value="Acetyltransf_7"/>
    <property type="match status" value="1"/>
</dbReference>
<dbReference type="PANTHER" id="PTHR43877:SF2">
    <property type="entry name" value="AMINOALKYLPHOSPHONATE N-ACETYLTRANSFERASE-RELATED"/>
    <property type="match status" value="1"/>
</dbReference>
<dbReference type="EMBL" id="VYQE01000003">
    <property type="protein sequence ID" value="KAA9008380.1"/>
    <property type="molecule type" value="Genomic_DNA"/>
</dbReference>
<name>A0A5J5GJX5_9RHOB</name>
<sequence length="115" mass="12904">MGADYRALVAAGQVWVESDEQGHMRGFIVFRPEGDAMLLENVAVRPEAAGQGIGRDLIAFCEETARARGCRAVTLYTNEAMTANLTLYPRLGYRETGRRIEDGFRRVYFEKPLTD</sequence>
<keyword evidence="2" id="KW-0012">Acyltransferase</keyword>
<dbReference type="Proteomes" id="UP000326554">
    <property type="component" value="Unassembled WGS sequence"/>
</dbReference>
<evidence type="ECO:0000313" key="5">
    <source>
        <dbReference type="Proteomes" id="UP000326554"/>
    </source>
</evidence>
<protein>
    <submittedName>
        <fullName evidence="4">GNAT family N-acetyltransferase</fullName>
    </submittedName>
</protein>
<keyword evidence="5" id="KW-1185">Reference proteome</keyword>
<dbReference type="SUPFAM" id="SSF55729">
    <property type="entry name" value="Acyl-CoA N-acyltransferases (Nat)"/>
    <property type="match status" value="1"/>
</dbReference>
<feature type="domain" description="N-acetyltransferase" evidence="3">
    <location>
        <begin position="1"/>
        <end position="114"/>
    </location>
</feature>
<reference evidence="4 5" key="1">
    <citation type="submission" date="2019-09" db="EMBL/GenBank/DDBJ databases">
        <authorList>
            <person name="Park J.-S."/>
            <person name="Choi H.-J."/>
        </authorList>
    </citation>
    <scope>NUCLEOTIDE SEQUENCE [LARGE SCALE GENOMIC DNA]</scope>
    <source>
        <strain evidence="4 5">176SS1-4</strain>
    </source>
</reference>
<gene>
    <name evidence="4" type="ORF">F3S47_12475</name>
</gene>
<dbReference type="PROSITE" id="PS51186">
    <property type="entry name" value="GNAT"/>
    <property type="match status" value="1"/>
</dbReference>
<dbReference type="Gene3D" id="3.40.630.30">
    <property type="match status" value="1"/>
</dbReference>
<dbReference type="InterPro" id="IPR016181">
    <property type="entry name" value="Acyl_CoA_acyltransferase"/>
</dbReference>
<dbReference type="PANTHER" id="PTHR43877">
    <property type="entry name" value="AMINOALKYLPHOSPHONATE N-ACETYLTRANSFERASE-RELATED-RELATED"/>
    <property type="match status" value="1"/>
</dbReference>